<reference evidence="2 3" key="1">
    <citation type="submission" date="2014-04" db="EMBL/GenBank/DDBJ databases">
        <title>A new species of microsporidia sheds light on the evolution of extreme parasitism.</title>
        <authorList>
            <person name="Haag K.L."/>
            <person name="James T.Y."/>
            <person name="Larsson R."/>
            <person name="Schaer T.M."/>
            <person name="Refardt D."/>
            <person name="Pombert J.-F."/>
            <person name="Ebert D."/>
        </authorList>
    </citation>
    <scope>NUCLEOTIDE SEQUENCE [LARGE SCALE GENOMIC DNA]</scope>
    <source>
        <strain evidence="2 3">UGP3</strain>
        <tissue evidence="2">Spores</tissue>
    </source>
</reference>
<dbReference type="Proteomes" id="UP000029725">
    <property type="component" value="Unassembled WGS sequence"/>
</dbReference>
<evidence type="ECO:0000313" key="3">
    <source>
        <dbReference type="Proteomes" id="UP000029725"/>
    </source>
</evidence>
<comment type="caution">
    <text evidence="2">The sequence shown here is derived from an EMBL/GenBank/DDBJ whole genome shotgun (WGS) entry which is preliminary data.</text>
</comment>
<dbReference type="RefSeq" id="XP_013238727.1">
    <property type="nucleotide sequence ID" value="XM_013383273.1"/>
</dbReference>
<evidence type="ECO:0000256" key="1">
    <source>
        <dbReference type="SAM" id="MobiDB-lite"/>
    </source>
</evidence>
<protein>
    <submittedName>
        <fullName evidence="2">Uncharacterized protein</fullName>
    </submittedName>
</protein>
<feature type="region of interest" description="Disordered" evidence="1">
    <location>
        <begin position="1"/>
        <end position="51"/>
    </location>
</feature>
<sequence length="147" mass="17177">MEQKVAFPLLSRNKRPSSSVNEGEEFPDFPSTWDIHERKPSPPTSTSTVFSIPPSDYDQLKNISRMIDENILRDASIFDYFQGFQGRNSKDYKIPIDDEEALFVKKKFVPIPEIIFRQFEKQMFYGDFSANKQHLDHGRPSFVYLGF</sequence>
<organism evidence="2 3">
    <name type="scientific">Mitosporidium daphniae</name>
    <dbReference type="NCBI Taxonomy" id="1485682"/>
    <lineage>
        <taxon>Eukaryota</taxon>
        <taxon>Fungi</taxon>
        <taxon>Fungi incertae sedis</taxon>
        <taxon>Microsporidia</taxon>
        <taxon>Mitosporidium</taxon>
    </lineage>
</organism>
<dbReference type="HOGENOM" id="CLU_1768553_0_0_1"/>
<proteinExistence type="predicted"/>
<dbReference type="VEuPathDB" id="MicrosporidiaDB:DI09_190p10"/>
<dbReference type="EMBL" id="JMKJ01000100">
    <property type="protein sequence ID" value="KGG52291.1"/>
    <property type="molecule type" value="Genomic_DNA"/>
</dbReference>
<dbReference type="AlphaFoldDB" id="A0A098VX05"/>
<keyword evidence="3" id="KW-1185">Reference proteome</keyword>
<name>A0A098VX05_9MICR</name>
<evidence type="ECO:0000313" key="2">
    <source>
        <dbReference type="EMBL" id="KGG52291.1"/>
    </source>
</evidence>
<accession>A0A098VX05</accession>
<gene>
    <name evidence="2" type="ORF">DI09_190p10</name>
</gene>
<dbReference type="GeneID" id="25258820"/>